<sequence>MFKTEYNYLELKQIQSAITSTKDSLTYVNLTTEQQANVNNAMSAAHVAYQRAHDYVFYRRINC</sequence>
<protein>
    <submittedName>
        <fullName evidence="1">Uncharacterized protein</fullName>
    </submittedName>
</protein>
<gene>
    <name evidence="1" type="ORF">JOD17_002467</name>
</gene>
<name>A0ABS2PEX5_9BACL</name>
<evidence type="ECO:0000313" key="1">
    <source>
        <dbReference type="EMBL" id="MBM7633373.1"/>
    </source>
</evidence>
<comment type="caution">
    <text evidence="1">The sequence shown here is derived from an EMBL/GenBank/DDBJ whole genome shotgun (WGS) entry which is preliminary data.</text>
</comment>
<evidence type="ECO:0000313" key="2">
    <source>
        <dbReference type="Proteomes" id="UP000741863"/>
    </source>
</evidence>
<proteinExistence type="predicted"/>
<accession>A0ABS2PEX5</accession>
<organism evidence="1 2">
    <name type="scientific">Geomicrobium sediminis</name>
    <dbReference type="NCBI Taxonomy" id="1347788"/>
    <lineage>
        <taxon>Bacteria</taxon>
        <taxon>Bacillati</taxon>
        <taxon>Bacillota</taxon>
        <taxon>Bacilli</taxon>
        <taxon>Bacillales</taxon>
        <taxon>Geomicrobium</taxon>
    </lineage>
</organism>
<reference evidence="1 2" key="1">
    <citation type="submission" date="2021-01" db="EMBL/GenBank/DDBJ databases">
        <title>Genomic Encyclopedia of Type Strains, Phase IV (KMG-IV): sequencing the most valuable type-strain genomes for metagenomic binning, comparative biology and taxonomic classification.</title>
        <authorList>
            <person name="Goeker M."/>
        </authorList>
    </citation>
    <scope>NUCLEOTIDE SEQUENCE [LARGE SCALE GENOMIC DNA]</scope>
    <source>
        <strain evidence="1 2">DSM 25540</strain>
    </source>
</reference>
<dbReference type="Proteomes" id="UP000741863">
    <property type="component" value="Unassembled WGS sequence"/>
</dbReference>
<keyword evidence="2" id="KW-1185">Reference proteome</keyword>
<dbReference type="EMBL" id="JAFBEC010000007">
    <property type="protein sequence ID" value="MBM7633373.1"/>
    <property type="molecule type" value="Genomic_DNA"/>
</dbReference>